<organism evidence="1 2">
    <name type="scientific">Streptococcus mitis</name>
    <dbReference type="NCBI Taxonomy" id="28037"/>
    <lineage>
        <taxon>Bacteria</taxon>
        <taxon>Bacillati</taxon>
        <taxon>Bacillota</taxon>
        <taxon>Bacilli</taxon>
        <taxon>Lactobacillales</taxon>
        <taxon>Streptococcaceae</taxon>
        <taxon>Streptococcus</taxon>
        <taxon>Streptococcus mitis group</taxon>
    </lineage>
</organism>
<evidence type="ECO:0000313" key="2">
    <source>
        <dbReference type="Proteomes" id="UP000028022"/>
    </source>
</evidence>
<evidence type="ECO:0000313" key="1">
    <source>
        <dbReference type="EMBL" id="KEQ48959.1"/>
    </source>
</evidence>
<dbReference type="AlphaFoldDB" id="A0A081R186"/>
<dbReference type="Proteomes" id="UP000028022">
    <property type="component" value="Unassembled WGS sequence"/>
</dbReference>
<proteinExistence type="predicted"/>
<name>A0A081R186_STRMT</name>
<protein>
    <submittedName>
        <fullName evidence="1">Uncharacterized protein</fullName>
    </submittedName>
</protein>
<reference evidence="1 2" key="1">
    <citation type="submission" date="2014-05" db="EMBL/GenBank/DDBJ databases">
        <authorList>
            <person name="Daugherty S.C."/>
            <person name="Tallon L.J."/>
            <person name="Sadzewicz L."/>
            <person name="Kilian M."/>
            <person name="Tettelin H."/>
        </authorList>
    </citation>
    <scope>NUCLEOTIDE SEQUENCE [LARGE SCALE GENOMIC DNA]</scope>
    <source>
        <strain evidence="1 2">SK608</strain>
    </source>
</reference>
<accession>A0A081R186</accession>
<sequence>MIKEALLNTVTETVLAKINKARLNNNQIVTIQKRREQRFVLIDFLIPDSIREINKIELLDSSNVPQSVIDVYVPIETTTRFKYRLEVLTDG</sequence>
<dbReference type="EMBL" id="JPFZ01000007">
    <property type="protein sequence ID" value="KEQ48959.1"/>
    <property type="molecule type" value="Genomic_DNA"/>
</dbReference>
<gene>
    <name evidence="1" type="ORF">SK608_0257</name>
</gene>
<comment type="caution">
    <text evidence="1">The sequence shown here is derived from an EMBL/GenBank/DDBJ whole genome shotgun (WGS) entry which is preliminary data.</text>
</comment>